<dbReference type="EMBL" id="JAUCMV010000001">
    <property type="protein sequence ID" value="KAK0425722.1"/>
    <property type="molecule type" value="Genomic_DNA"/>
</dbReference>
<reference evidence="2" key="1">
    <citation type="submission" date="2023-06" db="EMBL/GenBank/DDBJ databases">
        <title>Genomic analysis of the entomopathogenic nematode Steinernema hermaphroditum.</title>
        <authorList>
            <person name="Schwarz E.M."/>
            <person name="Heppert J.K."/>
            <person name="Baniya A."/>
            <person name="Schwartz H.T."/>
            <person name="Tan C.-H."/>
            <person name="Antoshechkin I."/>
            <person name="Sternberg P.W."/>
            <person name="Goodrich-Blair H."/>
            <person name="Dillman A.R."/>
        </authorList>
    </citation>
    <scope>NUCLEOTIDE SEQUENCE</scope>
    <source>
        <strain evidence="2">PS9179</strain>
        <tissue evidence="2">Whole animal</tissue>
    </source>
</reference>
<evidence type="ECO:0000313" key="3">
    <source>
        <dbReference type="Proteomes" id="UP001175271"/>
    </source>
</evidence>
<protein>
    <submittedName>
        <fullName evidence="2">Uncharacterized protein</fullName>
    </submittedName>
</protein>
<dbReference type="Proteomes" id="UP001175271">
    <property type="component" value="Unassembled WGS sequence"/>
</dbReference>
<evidence type="ECO:0000256" key="1">
    <source>
        <dbReference type="SAM" id="Phobius"/>
    </source>
</evidence>
<organism evidence="2 3">
    <name type="scientific">Steinernema hermaphroditum</name>
    <dbReference type="NCBI Taxonomy" id="289476"/>
    <lineage>
        <taxon>Eukaryota</taxon>
        <taxon>Metazoa</taxon>
        <taxon>Ecdysozoa</taxon>
        <taxon>Nematoda</taxon>
        <taxon>Chromadorea</taxon>
        <taxon>Rhabditida</taxon>
        <taxon>Tylenchina</taxon>
        <taxon>Panagrolaimomorpha</taxon>
        <taxon>Strongyloidoidea</taxon>
        <taxon>Steinernematidae</taxon>
        <taxon>Steinernema</taxon>
    </lineage>
</organism>
<name>A0AA39IJY8_9BILA</name>
<proteinExistence type="predicted"/>
<keyword evidence="1" id="KW-1133">Transmembrane helix</keyword>
<comment type="caution">
    <text evidence="2">The sequence shown here is derived from an EMBL/GenBank/DDBJ whole genome shotgun (WGS) entry which is preliminary data.</text>
</comment>
<gene>
    <name evidence="2" type="ORF">QR680_009343</name>
</gene>
<keyword evidence="1" id="KW-0812">Transmembrane</keyword>
<keyword evidence="1" id="KW-0472">Membrane</keyword>
<accession>A0AA39IJY8</accession>
<feature type="transmembrane region" description="Helical" evidence="1">
    <location>
        <begin position="6"/>
        <end position="30"/>
    </location>
</feature>
<dbReference type="AlphaFoldDB" id="A0AA39IJY8"/>
<keyword evidence="3" id="KW-1185">Reference proteome</keyword>
<evidence type="ECO:0000313" key="2">
    <source>
        <dbReference type="EMBL" id="KAK0425722.1"/>
    </source>
</evidence>
<sequence length="93" mass="9991">MALSWLLVVLVIVVLVAIFAAMVIFLVLLVRSSRAVRPPDAEAPACFACFDAPEPKMQAAEVMVKPLPRALPEVPTITITKASFRSHAGSCDD</sequence>